<evidence type="ECO:0000256" key="12">
    <source>
        <dbReference type="SAM" id="MobiDB-lite"/>
    </source>
</evidence>
<feature type="region of interest" description="Disordered" evidence="12">
    <location>
        <begin position="1"/>
        <end position="26"/>
    </location>
</feature>
<evidence type="ECO:0000256" key="4">
    <source>
        <dbReference type="ARBA" id="ARBA00022568"/>
    </source>
</evidence>
<keyword evidence="8 13" id="KW-1133">Transmembrane helix</keyword>
<dbReference type="SUPFAM" id="SSF55811">
    <property type="entry name" value="Nudix"/>
    <property type="match status" value="1"/>
</dbReference>
<evidence type="ECO:0000256" key="9">
    <source>
        <dbReference type="ARBA" id="ARBA00023065"/>
    </source>
</evidence>
<keyword evidence="9" id="KW-0406">Ion transport</keyword>
<dbReference type="PANTHER" id="PTHR13800:SF12">
    <property type="entry name" value="TRANSIENT RECEPTOR POTENTIAL CATION CHANNEL SUBFAMILY M MEMBER-LIKE 2"/>
    <property type="match status" value="1"/>
</dbReference>
<keyword evidence="7" id="KW-0106">Calcium</keyword>
<keyword evidence="2" id="KW-0813">Transport</keyword>
<feature type="compositionally biased region" description="Basic residues" evidence="12">
    <location>
        <begin position="15"/>
        <end position="26"/>
    </location>
</feature>
<dbReference type="Pfam" id="PF25508">
    <property type="entry name" value="TRPM2"/>
    <property type="match status" value="2"/>
</dbReference>
<dbReference type="PANTHER" id="PTHR13800">
    <property type="entry name" value="TRANSIENT RECEPTOR POTENTIAL CATION CHANNEL, SUBFAMILY M, MEMBER 6"/>
    <property type="match status" value="1"/>
</dbReference>
<dbReference type="InterPro" id="IPR015797">
    <property type="entry name" value="NUDIX_hydrolase-like_dom_sf"/>
</dbReference>
<dbReference type="InterPro" id="IPR041491">
    <property type="entry name" value="TRPM_SLOG"/>
</dbReference>
<dbReference type="Pfam" id="PF25969">
    <property type="entry name" value="NUDT9_N"/>
    <property type="match status" value="1"/>
</dbReference>
<evidence type="ECO:0000256" key="7">
    <source>
        <dbReference type="ARBA" id="ARBA00022837"/>
    </source>
</evidence>
<evidence type="ECO:0000256" key="5">
    <source>
        <dbReference type="ARBA" id="ARBA00022673"/>
    </source>
</evidence>
<feature type="transmembrane region" description="Helical" evidence="13">
    <location>
        <begin position="713"/>
        <end position="730"/>
    </location>
</feature>
<evidence type="ECO:0000256" key="3">
    <source>
        <dbReference type="ARBA" id="ARBA00022475"/>
    </source>
</evidence>
<dbReference type="InterPro" id="IPR000086">
    <property type="entry name" value="NUDIX_hydrolase_dom"/>
</dbReference>
<dbReference type="RefSeq" id="XP_006819427.1">
    <property type="nucleotide sequence ID" value="XM_006819364.1"/>
</dbReference>
<keyword evidence="3" id="KW-1003">Cell membrane</keyword>
<dbReference type="GeneID" id="102809380"/>
<protein>
    <submittedName>
        <fullName evidence="16">Transient receptor potential cation channel subfamily M member 2-like</fullName>
    </submittedName>
</protein>
<evidence type="ECO:0000256" key="6">
    <source>
        <dbReference type="ARBA" id="ARBA00022692"/>
    </source>
</evidence>
<dbReference type="Gene3D" id="3.90.79.10">
    <property type="entry name" value="Nucleoside Triphosphate Pyrophosphohydrolase"/>
    <property type="match status" value="1"/>
</dbReference>
<gene>
    <name evidence="16" type="primary">LOC102809380</name>
</gene>
<keyword evidence="5" id="KW-0107">Calcium channel</keyword>
<evidence type="ECO:0000256" key="10">
    <source>
        <dbReference type="ARBA" id="ARBA00023136"/>
    </source>
</evidence>
<name>A0ABM0MHD6_SACKO</name>
<keyword evidence="15" id="KW-1185">Reference proteome</keyword>
<organism evidence="15 16">
    <name type="scientific">Saccoglossus kowalevskii</name>
    <name type="common">Acorn worm</name>
    <dbReference type="NCBI Taxonomy" id="10224"/>
    <lineage>
        <taxon>Eukaryota</taxon>
        <taxon>Metazoa</taxon>
        <taxon>Hemichordata</taxon>
        <taxon>Enteropneusta</taxon>
        <taxon>Harrimaniidae</taxon>
        <taxon>Saccoglossus</taxon>
    </lineage>
</organism>
<keyword evidence="10 13" id="KW-0472">Membrane</keyword>
<comment type="subcellular location">
    <subcellularLocation>
        <location evidence="1">Cell membrane</location>
        <topology evidence="1">Multi-pass membrane protein</topology>
    </subcellularLocation>
</comment>
<reference evidence="16" key="1">
    <citation type="submission" date="2025-08" db="UniProtKB">
        <authorList>
            <consortium name="RefSeq"/>
        </authorList>
    </citation>
    <scope>IDENTIFICATION</scope>
    <source>
        <tissue evidence="16">Testes</tissue>
    </source>
</reference>
<evidence type="ECO:0000256" key="8">
    <source>
        <dbReference type="ARBA" id="ARBA00022989"/>
    </source>
</evidence>
<keyword evidence="11" id="KW-0407">Ion channel</keyword>
<dbReference type="Pfam" id="PF18139">
    <property type="entry name" value="LSDAT_euk"/>
    <property type="match status" value="1"/>
</dbReference>
<evidence type="ECO:0000256" key="13">
    <source>
        <dbReference type="SAM" id="Phobius"/>
    </source>
</evidence>
<sequence>MSDLFASEQSNGEVKKKRVTTLGSRKRRTSVAGSSINIAMEEVNSSWIHNSFRMRQCIRFTEKQTDNPSQWLVDPQCQCGRLRSIHDERYLYNPDPTTPWNVVTHTQTTNTNAYGEIDFVGYSAKPAKYVRMDHETPTLTILKLLKDQWHLGTPNLLISVTGGAKDFTMTNRLKAVFRKGLTKVALSTNAWIITGGTHTGVMKHVGEAVRDYTLGSSSYGGSKIVNIGIIPWGVVNKRDELKNPDGKWPAFYRLEEPEGLEASLDPNHTHFIMVDNGTHYRFGTEIKLRSKIEKAISEMRLQGGNPGQSGVTVPVVCVVLEGGPGTIETVWSAIMNGTPAVIVAGSGRAADMLTWAVENVPEKDIPVKDLTGKLINQKRAIINNTFEAKLKQVIKEEFGSNNLDKMVGWVKDCLRRKDYITIFELDGKNSAQDIDLAILQALLKANKGREQDQLKLALSWNRIDVAKSVIFTDNKKWKQGDLDEALHIALINNQVDFVKLFMENGVSLWEFLTVKRLTKLYNEIKDNTLLYEMLNKIRSKSKVSNRMFTLEDVGHLMENLTDDTYEPLYLDKNDPDRYMVSEKDLKADTVRWAEPSALAFDSGAGVPTEIDHAVRASVADLQAVPAPNPVAAREHRFDYPMRELFMWSVLLSHHELANLFWEEGRDAMAAALAASQILKSMAEHEDDKDSSTIMEKKADIIWYGKLDREHTTTLRLFCCLVFPPFLYCLLKFREPEEEIDNVTVTKNNKDGLSGDQLNQSLNMVSIHKDMASSKKSLLSTTDEEPTVEFVHTEEGIDIRAKRRLTSYDKFKYFFNAPVVTFFYNVFSYIVFLVLFSYIMLVSFNPEMSIAEVDALVNYMEKWEETVNDEDDDQSVAVESGGPMQKLSVRMGKMENQMAKTQMALDWIIQALIDSKITAKSGPPKLQDSRGKDQSIDYNDLDDDEEDETLKVATSIEELGLMLHYKSRSSPYPMCAVQRFKVPDEKVHWEIDFADYRPTNYTADVVLKNPPWADIDLIAMSKDQRPPMCYNQLDTNSKVSRISYVGTYTVKDGLPLNPKGRTGMIGRGLLGRFGPNHAADPIVTRWKRNPQGSIMVDDGKKILEFVAIQRMDNQQWAIPGGMVEPGQLVSHTLKSEFSEEALGKLNKCEDEIIKIQADLDKFFKDGIDVYKGYVDDPRNTDNSWMETVAVNYHDENNTILQHFKLEAGDDAQAVRWQRISSRIPLFASHQAIIKRVAQLHDASF</sequence>
<evidence type="ECO:0000259" key="14">
    <source>
        <dbReference type="PROSITE" id="PS51462"/>
    </source>
</evidence>
<evidence type="ECO:0000313" key="15">
    <source>
        <dbReference type="Proteomes" id="UP000694865"/>
    </source>
</evidence>
<keyword evidence="6 13" id="KW-0812">Transmembrane</keyword>
<feature type="transmembrane region" description="Helical" evidence="13">
    <location>
        <begin position="812"/>
        <end position="840"/>
    </location>
</feature>
<keyword evidence="4" id="KW-0109">Calcium transport</keyword>
<evidence type="ECO:0000256" key="11">
    <source>
        <dbReference type="ARBA" id="ARBA00023303"/>
    </source>
</evidence>
<evidence type="ECO:0000256" key="1">
    <source>
        <dbReference type="ARBA" id="ARBA00004651"/>
    </source>
</evidence>
<evidence type="ECO:0000313" key="16">
    <source>
        <dbReference type="RefSeq" id="XP_006819427.1"/>
    </source>
</evidence>
<feature type="region of interest" description="Disordered" evidence="12">
    <location>
        <begin position="919"/>
        <end position="942"/>
    </location>
</feature>
<feature type="domain" description="Nudix hydrolase" evidence="14">
    <location>
        <begin position="1085"/>
        <end position="1238"/>
    </location>
</feature>
<dbReference type="InterPro" id="IPR050927">
    <property type="entry name" value="TRPM"/>
</dbReference>
<accession>A0ABM0MHD6</accession>
<dbReference type="PROSITE" id="PS51462">
    <property type="entry name" value="NUDIX"/>
    <property type="match status" value="1"/>
</dbReference>
<proteinExistence type="predicted"/>
<dbReference type="InterPro" id="IPR057366">
    <property type="entry name" value="TRPM-like"/>
</dbReference>
<evidence type="ECO:0000256" key="2">
    <source>
        <dbReference type="ARBA" id="ARBA00022448"/>
    </source>
</evidence>
<dbReference type="Proteomes" id="UP000694865">
    <property type="component" value="Unplaced"/>
</dbReference>
<dbReference type="CDD" id="cd03670">
    <property type="entry name" value="NUDIX_ADPRase_Nudt9"/>
    <property type="match status" value="1"/>
</dbReference>